<feature type="region of interest" description="Disordered" evidence="1">
    <location>
        <begin position="1"/>
        <end position="33"/>
    </location>
</feature>
<name>A1K8X6_AZOSB</name>
<dbReference type="AlphaFoldDB" id="A1K8X6"/>
<gene>
    <name evidence="2" type="ordered locus">azo2664</name>
</gene>
<dbReference type="eggNOG" id="ENOG50343XP">
    <property type="taxonomic scope" value="Bacteria"/>
</dbReference>
<dbReference type="HOGENOM" id="CLU_169440_0_0_4"/>
<organism evidence="2 3">
    <name type="scientific">Azoarcus sp. (strain BH72)</name>
    <dbReference type="NCBI Taxonomy" id="418699"/>
    <lineage>
        <taxon>Bacteria</taxon>
        <taxon>Pseudomonadati</taxon>
        <taxon>Pseudomonadota</taxon>
        <taxon>Betaproteobacteria</taxon>
        <taxon>Rhodocyclales</taxon>
        <taxon>Zoogloeaceae</taxon>
        <taxon>Azoarcus</taxon>
    </lineage>
</organism>
<dbReference type="EMBL" id="AM406670">
    <property type="protein sequence ID" value="CAL95281.1"/>
    <property type="molecule type" value="Genomic_DNA"/>
</dbReference>
<dbReference type="KEGG" id="aoa:dqs_2810"/>
<sequence>MPRQRKRTRTKPARGPDAPTGILNLPDPNMPHPPKLSDFVELAAAEYLRDTGRVDLDARWIAAYFADSGVTDAYPLQDLIAFSALVQKALDNRAQRAEKVARHHLERIARRRRRP</sequence>
<keyword evidence="3" id="KW-1185">Reference proteome</keyword>
<proteinExistence type="predicted"/>
<protein>
    <submittedName>
        <fullName evidence="2">Uncharacterized protein</fullName>
    </submittedName>
</protein>
<reference evidence="2 3" key="1">
    <citation type="journal article" date="2006" name="Nat. Biotechnol.">
        <title>Complete genome of the mutualistic, N2-fixing grass endophyte Azoarcus sp. strain BH72.</title>
        <authorList>
            <person name="Krause A."/>
            <person name="Ramakumar A."/>
            <person name="Bartels D."/>
            <person name="Battistoni F."/>
            <person name="Bekel T."/>
            <person name="Boch J."/>
            <person name="Boehm M."/>
            <person name="Friedrich F."/>
            <person name="Hurek T."/>
            <person name="Krause L."/>
            <person name="Linke B."/>
            <person name="McHardy A.C."/>
            <person name="Sarkar A."/>
            <person name="Schneiker S."/>
            <person name="Syed A.A."/>
            <person name="Thauer R."/>
            <person name="Vorhoelter F.-J."/>
            <person name="Weidner S."/>
            <person name="Puehler A."/>
            <person name="Reinhold-Hurek B."/>
            <person name="Kaiser O."/>
            <person name="Goesmann A."/>
        </authorList>
    </citation>
    <scope>NUCLEOTIDE SEQUENCE [LARGE SCALE GENOMIC DNA]</scope>
    <source>
        <strain evidence="2 3">BH72</strain>
    </source>
</reference>
<evidence type="ECO:0000256" key="1">
    <source>
        <dbReference type="SAM" id="MobiDB-lite"/>
    </source>
</evidence>
<evidence type="ECO:0000313" key="2">
    <source>
        <dbReference type="EMBL" id="CAL95281.1"/>
    </source>
</evidence>
<feature type="compositionally biased region" description="Basic residues" evidence="1">
    <location>
        <begin position="1"/>
        <end position="12"/>
    </location>
</feature>
<dbReference type="KEGG" id="azo:azo2664"/>
<accession>A1K8X6</accession>
<evidence type="ECO:0000313" key="3">
    <source>
        <dbReference type="Proteomes" id="UP000002588"/>
    </source>
</evidence>
<dbReference type="Proteomes" id="UP000002588">
    <property type="component" value="Chromosome"/>
</dbReference>